<feature type="region of interest" description="Disordered" evidence="1">
    <location>
        <begin position="531"/>
        <end position="565"/>
    </location>
</feature>
<feature type="compositionally biased region" description="Acidic residues" evidence="1">
    <location>
        <begin position="428"/>
        <end position="443"/>
    </location>
</feature>
<feature type="compositionally biased region" description="Acidic residues" evidence="1">
    <location>
        <begin position="464"/>
        <end position="481"/>
    </location>
</feature>
<feature type="region of interest" description="Disordered" evidence="1">
    <location>
        <begin position="643"/>
        <end position="1008"/>
    </location>
</feature>
<dbReference type="GO" id="GO:0005634">
    <property type="term" value="C:nucleus"/>
    <property type="evidence" value="ECO:0007669"/>
    <property type="project" value="TreeGrafter"/>
</dbReference>
<dbReference type="EMBL" id="GL378324">
    <property type="protein sequence ID" value="EFJ52599.1"/>
    <property type="molecule type" value="Genomic_DNA"/>
</dbReference>
<feature type="compositionally biased region" description="Low complexity" evidence="1">
    <location>
        <begin position="649"/>
        <end position="661"/>
    </location>
</feature>
<feature type="region of interest" description="Disordered" evidence="1">
    <location>
        <begin position="462"/>
        <end position="501"/>
    </location>
</feature>
<gene>
    <name evidence="2" type="ORF">VOLCADRAFT_86860</name>
</gene>
<feature type="compositionally biased region" description="Low complexity" evidence="1">
    <location>
        <begin position="134"/>
        <end position="163"/>
    </location>
</feature>
<evidence type="ECO:0000256" key="1">
    <source>
        <dbReference type="SAM" id="MobiDB-lite"/>
    </source>
</evidence>
<dbReference type="KEGG" id="vcn:VOLCADRAFT_86860"/>
<feature type="region of interest" description="Disordered" evidence="1">
    <location>
        <begin position="333"/>
        <end position="353"/>
    </location>
</feature>
<feature type="compositionally biased region" description="Low complexity" evidence="1">
    <location>
        <begin position="960"/>
        <end position="971"/>
    </location>
</feature>
<feature type="compositionally biased region" description="Low complexity" evidence="1">
    <location>
        <begin position="668"/>
        <end position="681"/>
    </location>
</feature>
<feature type="compositionally biased region" description="Basic residues" evidence="1">
    <location>
        <begin position="865"/>
        <end position="881"/>
    </location>
</feature>
<dbReference type="GeneID" id="9617894"/>
<feature type="compositionally biased region" description="Low complexity" evidence="1">
    <location>
        <begin position="1061"/>
        <end position="1080"/>
    </location>
</feature>
<evidence type="ECO:0000313" key="3">
    <source>
        <dbReference type="Proteomes" id="UP000001058"/>
    </source>
</evidence>
<accession>D8TJT3</accession>
<feature type="region of interest" description="Disordered" evidence="1">
    <location>
        <begin position="594"/>
        <end position="615"/>
    </location>
</feature>
<dbReference type="GO" id="GO:0000981">
    <property type="term" value="F:DNA-binding transcription factor activity, RNA polymerase II-specific"/>
    <property type="evidence" value="ECO:0007669"/>
    <property type="project" value="TreeGrafter"/>
</dbReference>
<feature type="compositionally biased region" description="Low complexity" evidence="1">
    <location>
        <begin position="897"/>
        <end position="914"/>
    </location>
</feature>
<dbReference type="PANTHER" id="PTHR14596:SF72">
    <property type="entry name" value="ZINC FINGER PROTEIN MSN2-RELATED"/>
    <property type="match status" value="1"/>
</dbReference>
<feature type="compositionally biased region" description="Polar residues" evidence="1">
    <location>
        <begin position="1050"/>
        <end position="1059"/>
    </location>
</feature>
<protein>
    <submittedName>
        <fullName evidence="2">Uncharacterized protein</fullName>
    </submittedName>
</protein>
<organism evidence="3">
    <name type="scientific">Volvox carteri f. nagariensis</name>
    <dbReference type="NCBI Taxonomy" id="3068"/>
    <lineage>
        <taxon>Eukaryota</taxon>
        <taxon>Viridiplantae</taxon>
        <taxon>Chlorophyta</taxon>
        <taxon>core chlorophytes</taxon>
        <taxon>Chlorophyceae</taxon>
        <taxon>CS clade</taxon>
        <taxon>Chlamydomonadales</taxon>
        <taxon>Volvocaceae</taxon>
        <taxon>Volvox</taxon>
    </lineage>
</organism>
<reference evidence="2 3" key="1">
    <citation type="journal article" date="2010" name="Science">
        <title>Genomic analysis of organismal complexity in the multicellular green alga Volvox carteri.</title>
        <authorList>
            <person name="Prochnik S.E."/>
            <person name="Umen J."/>
            <person name="Nedelcu A.M."/>
            <person name="Hallmann A."/>
            <person name="Miller S.M."/>
            <person name="Nishii I."/>
            <person name="Ferris P."/>
            <person name="Kuo A."/>
            <person name="Mitros T."/>
            <person name="Fritz-Laylin L.K."/>
            <person name="Hellsten U."/>
            <person name="Chapman J."/>
            <person name="Simakov O."/>
            <person name="Rensing S.A."/>
            <person name="Terry A."/>
            <person name="Pangilinan J."/>
            <person name="Kapitonov V."/>
            <person name="Jurka J."/>
            <person name="Salamov A."/>
            <person name="Shapiro H."/>
            <person name="Schmutz J."/>
            <person name="Grimwood J."/>
            <person name="Lindquist E."/>
            <person name="Lucas S."/>
            <person name="Grigoriev I.V."/>
            <person name="Schmitt R."/>
            <person name="Kirk D."/>
            <person name="Rokhsar D.S."/>
        </authorList>
    </citation>
    <scope>NUCLEOTIDE SEQUENCE [LARGE SCALE GENOMIC DNA]</scope>
    <source>
        <strain evidence="3">f. Nagariensis / Eve</strain>
    </source>
</reference>
<feature type="region of interest" description="Disordered" evidence="1">
    <location>
        <begin position="416"/>
        <end position="443"/>
    </location>
</feature>
<dbReference type="Proteomes" id="UP000001058">
    <property type="component" value="Unassembled WGS sequence"/>
</dbReference>
<feature type="compositionally biased region" description="Basic residues" evidence="1">
    <location>
        <begin position="1118"/>
        <end position="1130"/>
    </location>
</feature>
<feature type="compositionally biased region" description="Acidic residues" evidence="1">
    <location>
        <begin position="333"/>
        <end position="348"/>
    </location>
</feature>
<dbReference type="PANTHER" id="PTHR14596">
    <property type="entry name" value="ZINC FINGER PROTEIN"/>
    <property type="match status" value="1"/>
</dbReference>
<dbReference type="AlphaFoldDB" id="D8TJT3"/>
<feature type="region of interest" description="Disordered" evidence="1">
    <location>
        <begin position="134"/>
        <end position="200"/>
    </location>
</feature>
<evidence type="ECO:0000313" key="2">
    <source>
        <dbReference type="EMBL" id="EFJ52599.1"/>
    </source>
</evidence>
<dbReference type="RefSeq" id="XP_002946672.1">
    <property type="nucleotide sequence ID" value="XM_002946626.1"/>
</dbReference>
<dbReference type="GO" id="GO:0000987">
    <property type="term" value="F:cis-regulatory region sequence-specific DNA binding"/>
    <property type="evidence" value="ECO:0007669"/>
    <property type="project" value="TreeGrafter"/>
</dbReference>
<feature type="region of interest" description="Disordered" evidence="1">
    <location>
        <begin position="1046"/>
        <end position="1130"/>
    </location>
</feature>
<dbReference type="InParanoid" id="D8TJT3"/>
<proteinExistence type="predicted"/>
<sequence>MGDGFQRVVRRHADVAVQDTSHSLYSSELIVLLDPKNERLVYLLSVDNASSADDVAVQMRGLLQAAAAPYVHLMALPAGLRRSLLRQLVGLARRESSYVYTAHCVFRSITRGQFPGGQPVITQVPLPTDLATALQHQHQQLGKQQQGKVPLEGVSSSSAAGAVEPHQEEGPQRIPQDDGGGLSGETEERESPSGSRTWAPGGVLELLYGSSELQPGGLVAEGAAAHASASAGRKEPEAEVLDGGRDLCERDLPDGVLSRRKAVGRLMAWHKGASMRVACRRNERTKYKFDWLIQGLNSIDQLSVAVMTPNIILLRNNVEANLGVDDLYNILDGESDDDDDDNDDDDGGEGGGKVKVIKLQVDGSEGLAQGLAEVLKHVQRCTDRAAFLDVLCGMSTHRTAMFLLVALTPHPYAPAIGAQGDAVSDTEQSGDSDDEDEDEDEDEGANVIEVEDFAELLSMLANDNDSDNDEEVDVDDGDGNDAEASSSSSDDKGREDESPSDNLLARSLLRNGQFREVMPGVFVQVLDGGVRRVPADGDDGDEVGYSGSGGGGREGGVEEDDGDGQHEWDMSTTLDVQLSPGPMGWTAMVRVGVGADKDKDGRTDGGDAAAGSRRRDALREALRADAEHLQNIRRLEALWDKQVGEDSPQEQQPHQGQGQQQQEEEAVSEPGSAAASPAPAARPQGTSGNQDGSGVSGADGLNSRGGLEADWRQAERRAAARGGSPGRGFVDFPPGGGVGAAAALGAVPTDRLMGPPRRTGTAGAGAAASGAVGGTANGDEPCGEASVAGRVVRDEGGAPDSPSTTGDSTADGLISSTRSRRGATAEGLQRGKGDTGPAATHQAVPGEGEEGSDAGTDGLVARPRPVGRSRMVRRPRGRVRMGRQSPDPPPASNAAETGTAASLPASTSSPSAPGKEAGGPHDPAATTGASGNNSTSAGDAVSIPAYRHMKQVPGSGGVAAGTDVGVGATGAPSNGSRQTWGGRTGPGAPAPQGAGGSGGGSGLPPEAAGYAALDLEQLAHFVLGRQASPEEVQDLARAVAQSAEVEEALGNTSTSTSGGYQPHSFHQQQQQQQQQPPGTQQKHHGAQGLGGDRSGKHHRRRPGTRLQSSREASLSAGRNRRSVVTPRHRRLTIPEPVLRLADFMQAAQVQRQSSVMDGGEELAAAVLAAFRTAPLLERQAAEALVDFLRGRWQPGHQRDWRRGHSGYHGNQERPGVAEVLRHAAGLPGLVRGRDAVVVLPRTLLEATVGAWQEQEQRVMHEDYRTVGRQEW</sequence>
<keyword evidence="3" id="KW-1185">Reference proteome</keyword>
<feature type="compositionally biased region" description="Gly residues" evidence="1">
    <location>
        <begin position="993"/>
        <end position="1002"/>
    </location>
</feature>
<dbReference type="GO" id="GO:0042594">
    <property type="term" value="P:response to starvation"/>
    <property type="evidence" value="ECO:0007669"/>
    <property type="project" value="TreeGrafter"/>
</dbReference>
<feature type="compositionally biased region" description="Polar residues" evidence="1">
    <location>
        <begin position="684"/>
        <end position="693"/>
    </location>
</feature>
<feature type="compositionally biased region" description="Low complexity" evidence="1">
    <location>
        <begin position="759"/>
        <end position="770"/>
    </location>
</feature>
<feature type="compositionally biased region" description="Basic and acidic residues" evidence="1">
    <location>
        <begin position="595"/>
        <end position="605"/>
    </location>
</feature>
<name>D8TJT3_VOLCA</name>
<dbReference type="OrthoDB" id="541177at2759"/>
<feature type="compositionally biased region" description="Basic and acidic residues" evidence="1">
    <location>
        <begin position="707"/>
        <end position="718"/>
    </location>
</feature>
<feature type="compositionally biased region" description="Polar residues" evidence="1">
    <location>
        <begin position="927"/>
        <end position="937"/>
    </location>
</feature>